<dbReference type="Gene3D" id="2.40.128.520">
    <property type="match status" value="1"/>
</dbReference>
<dbReference type="EMBL" id="CP113162">
    <property type="protein sequence ID" value="WEF50770.1"/>
    <property type="molecule type" value="Genomic_DNA"/>
</dbReference>
<dbReference type="RefSeq" id="WP_275246398.1">
    <property type="nucleotide sequence ID" value="NZ_BAABDX010000001.1"/>
</dbReference>
<proteinExistence type="predicted"/>
<organism evidence="2 3">
    <name type="scientific">Afipia carboxydohydrogena</name>
    <name type="common">Pseudomonas carboxydohydrogena</name>
    <dbReference type="NCBI Taxonomy" id="290"/>
    <lineage>
        <taxon>Bacteria</taxon>
        <taxon>Pseudomonadati</taxon>
        <taxon>Pseudomonadota</taxon>
        <taxon>Alphaproteobacteria</taxon>
        <taxon>Hyphomicrobiales</taxon>
        <taxon>Nitrobacteraceae</taxon>
        <taxon>Afipia</taxon>
    </lineage>
</organism>
<protein>
    <submittedName>
        <fullName evidence="2">DUF2147 domain-containing protein</fullName>
    </submittedName>
</protein>
<dbReference type="Pfam" id="PF09917">
    <property type="entry name" value="DUF2147"/>
    <property type="match status" value="1"/>
</dbReference>
<sequence length="152" mass="15893">MTPFVTRILIAGLAGIVMAATIPLPGNAQTTNAVTGIWLTEKGDARIRITTCGAGICGKVIGLREPIDPDTGKPATDNKNPNPALAQRPVVGLNLFNDMRATGPTSWAGRIYNADDGQFYASKVMLQGPARLRVEGCVGALCGGETWSKVGN</sequence>
<accession>A0ABY8BL90</accession>
<dbReference type="Proteomes" id="UP001213907">
    <property type="component" value="Chromosome"/>
</dbReference>
<evidence type="ECO:0000259" key="1">
    <source>
        <dbReference type="Pfam" id="PF09917"/>
    </source>
</evidence>
<evidence type="ECO:0000313" key="3">
    <source>
        <dbReference type="Proteomes" id="UP001213907"/>
    </source>
</evidence>
<dbReference type="PANTHER" id="PTHR36919">
    <property type="entry name" value="BLR1215 PROTEIN"/>
    <property type="match status" value="1"/>
</dbReference>
<feature type="domain" description="DUF2147" evidence="1">
    <location>
        <begin position="36"/>
        <end position="149"/>
    </location>
</feature>
<keyword evidence="3" id="KW-1185">Reference proteome</keyword>
<evidence type="ECO:0000313" key="2">
    <source>
        <dbReference type="EMBL" id="WEF50770.1"/>
    </source>
</evidence>
<gene>
    <name evidence="2" type="ORF">AFIC_002319</name>
</gene>
<dbReference type="PANTHER" id="PTHR36919:SF2">
    <property type="entry name" value="BLL6627 PROTEIN"/>
    <property type="match status" value="1"/>
</dbReference>
<dbReference type="InterPro" id="IPR019223">
    <property type="entry name" value="DUF2147"/>
</dbReference>
<reference evidence="2 3" key="1">
    <citation type="submission" date="2022-11" db="EMBL/GenBank/DDBJ databases">
        <authorList>
            <person name="Siebert D."/>
            <person name="Busche T."/>
            <person name="Saydam E."/>
            <person name="Kalinowski J."/>
            <person name="Ruckert C."/>
            <person name="Blombach B."/>
        </authorList>
    </citation>
    <scope>NUCLEOTIDE SEQUENCE [LARGE SCALE GENOMIC DNA]</scope>
    <source>
        <strain evidence="2 3">DSM 1083</strain>
    </source>
</reference>
<name>A0ABY8BL90_AFICR</name>